<comment type="caution">
    <text evidence="1">The sequence shown here is derived from an EMBL/GenBank/DDBJ whole genome shotgun (WGS) entry which is preliminary data.</text>
</comment>
<protein>
    <submittedName>
        <fullName evidence="1">Uncharacterized protein</fullName>
    </submittedName>
</protein>
<dbReference type="EMBL" id="AIMD01000053">
    <property type="protein sequence ID" value="EJF92395.1"/>
    <property type="molecule type" value="Genomic_DNA"/>
</dbReference>
<accession>A0A9P2RX65</accession>
<name>A0A9P2RX65_BARTA</name>
<proteinExistence type="predicted"/>
<gene>
    <name evidence="1" type="ORF">ME9_01603</name>
</gene>
<reference evidence="1 2" key="1">
    <citation type="submission" date="2012-03" db="EMBL/GenBank/DDBJ databases">
        <title>The Genome Sequence of Bartonella taylorii 8TBB.</title>
        <authorList>
            <consortium name="The Broad Institute Genome Sequencing Platform"/>
            <consortium name="The Broad Institute Genome Sequencing Center for Infectious Disease"/>
            <person name="Feldgarden M."/>
            <person name="Kirby J."/>
            <person name="Kosoy M."/>
            <person name="Birtles R."/>
            <person name="Probert W.S."/>
            <person name="Chiaraviglio L."/>
            <person name="Young S.K."/>
            <person name="Zeng Q."/>
            <person name="Gargeya S."/>
            <person name="Fitzgerald M."/>
            <person name="Haas B."/>
            <person name="Abouelleil A."/>
            <person name="Alvarado L."/>
            <person name="Arachchi H.M."/>
            <person name="Berlin A."/>
            <person name="Chapman S.B."/>
            <person name="Gearin G."/>
            <person name="Goldberg J."/>
            <person name="Griggs A."/>
            <person name="Gujja S."/>
            <person name="Hansen M."/>
            <person name="Heiman D."/>
            <person name="Howarth C."/>
            <person name="Larimer J."/>
            <person name="Lui A."/>
            <person name="MacDonald P.J.P."/>
            <person name="McCowen C."/>
            <person name="Montmayeur A."/>
            <person name="Murphy C."/>
            <person name="Neiman D."/>
            <person name="Pearson M."/>
            <person name="Priest M."/>
            <person name="Roberts A."/>
            <person name="Saif S."/>
            <person name="Shea T."/>
            <person name="Sisk P."/>
            <person name="Stolte C."/>
            <person name="Sykes S."/>
            <person name="Wortman J."/>
            <person name="Nusbaum C."/>
            <person name="Birren B."/>
        </authorList>
    </citation>
    <scope>NUCLEOTIDE SEQUENCE [LARGE SCALE GENOMIC DNA]</scope>
    <source>
        <strain evidence="1 2">8TBB</strain>
    </source>
</reference>
<evidence type="ECO:0000313" key="2">
    <source>
        <dbReference type="Proteomes" id="UP000002648"/>
    </source>
</evidence>
<organism evidence="1 2">
    <name type="scientific">Bartonella taylorii 8TBB</name>
    <dbReference type="NCBI Taxonomy" id="1094560"/>
    <lineage>
        <taxon>Bacteria</taxon>
        <taxon>Pseudomonadati</taxon>
        <taxon>Pseudomonadota</taxon>
        <taxon>Alphaproteobacteria</taxon>
        <taxon>Hyphomicrobiales</taxon>
        <taxon>Bartonellaceae</taxon>
        <taxon>Bartonella</taxon>
    </lineage>
</organism>
<evidence type="ECO:0000313" key="1">
    <source>
        <dbReference type="EMBL" id="EJF92395.1"/>
    </source>
</evidence>
<dbReference type="AlphaFoldDB" id="A0A9P2RX65"/>
<sequence>MQVIDYTQCFLDEIHHAHLELAENINLGKKPYPFPSPAAIK</sequence>
<dbReference type="Proteomes" id="UP000002648">
    <property type="component" value="Unassembled WGS sequence"/>
</dbReference>
<keyword evidence="2" id="KW-1185">Reference proteome</keyword>